<dbReference type="EMBL" id="JABXXP010000379">
    <property type="protein sequence ID" value="NVN12250.1"/>
    <property type="molecule type" value="Genomic_DNA"/>
</dbReference>
<dbReference type="AlphaFoldDB" id="A0A7Y7M5T3"/>
<sequence length="43" mass="4686">ALDFPRQALHAARLGFTHPATGRPLLFETAPPDDFQTLIAKIA</sequence>
<dbReference type="GO" id="GO:0001522">
    <property type="term" value="P:pseudouridine synthesis"/>
    <property type="evidence" value="ECO:0007669"/>
    <property type="project" value="InterPro"/>
</dbReference>
<gene>
    <name evidence="1" type="ORF">HUK84_14160</name>
</gene>
<accession>A0A7Y7M5T3</accession>
<dbReference type="Gene3D" id="3.30.2350.10">
    <property type="entry name" value="Pseudouridine synthase"/>
    <property type="match status" value="1"/>
</dbReference>
<protein>
    <submittedName>
        <fullName evidence="1">RNA pseudouridine synthase</fullName>
    </submittedName>
</protein>
<evidence type="ECO:0000313" key="2">
    <source>
        <dbReference type="Proteomes" id="UP000534870"/>
    </source>
</evidence>
<name>A0A7Y7M5T3_9PROT</name>
<dbReference type="GO" id="GO:0009982">
    <property type="term" value="F:pseudouridine synthase activity"/>
    <property type="evidence" value="ECO:0007669"/>
    <property type="project" value="InterPro"/>
</dbReference>
<reference evidence="1 2" key="1">
    <citation type="submission" date="2020-06" db="EMBL/GenBank/DDBJ databases">
        <title>Description of novel acetic acid bacteria.</title>
        <authorList>
            <person name="Sombolestani A."/>
        </authorList>
    </citation>
    <scope>NUCLEOTIDE SEQUENCE [LARGE SCALE GENOMIC DNA]</scope>
    <source>
        <strain evidence="1 2">LMG 31431</strain>
    </source>
</reference>
<dbReference type="GO" id="GO:0003723">
    <property type="term" value="F:RNA binding"/>
    <property type="evidence" value="ECO:0007669"/>
    <property type="project" value="InterPro"/>
</dbReference>
<dbReference type="Proteomes" id="UP000534870">
    <property type="component" value="Unassembled WGS sequence"/>
</dbReference>
<organism evidence="1 2">
    <name type="scientific">Nguyenibacter vanlangensis</name>
    <dbReference type="NCBI Taxonomy" id="1216886"/>
    <lineage>
        <taxon>Bacteria</taxon>
        <taxon>Pseudomonadati</taxon>
        <taxon>Pseudomonadota</taxon>
        <taxon>Alphaproteobacteria</taxon>
        <taxon>Acetobacterales</taxon>
        <taxon>Acetobacteraceae</taxon>
        <taxon>Nguyenibacter</taxon>
    </lineage>
</organism>
<dbReference type="SUPFAM" id="SSF55120">
    <property type="entry name" value="Pseudouridine synthase"/>
    <property type="match status" value="1"/>
</dbReference>
<evidence type="ECO:0000313" key="1">
    <source>
        <dbReference type="EMBL" id="NVN12250.1"/>
    </source>
</evidence>
<feature type="non-terminal residue" evidence="1">
    <location>
        <position position="1"/>
    </location>
</feature>
<dbReference type="GO" id="GO:0140098">
    <property type="term" value="F:catalytic activity, acting on RNA"/>
    <property type="evidence" value="ECO:0007669"/>
    <property type="project" value="UniProtKB-ARBA"/>
</dbReference>
<comment type="caution">
    <text evidence="1">The sequence shown here is derived from an EMBL/GenBank/DDBJ whole genome shotgun (WGS) entry which is preliminary data.</text>
</comment>
<dbReference type="InterPro" id="IPR020103">
    <property type="entry name" value="PsdUridine_synth_cat_dom_sf"/>
</dbReference>
<dbReference type="GO" id="GO:0006396">
    <property type="term" value="P:RNA processing"/>
    <property type="evidence" value="ECO:0007669"/>
    <property type="project" value="UniProtKB-ARBA"/>
</dbReference>
<proteinExistence type="predicted"/>